<dbReference type="RefSeq" id="WP_212397986.1">
    <property type="nucleotide sequence ID" value="NZ_JAFCJH010000079.1"/>
</dbReference>
<evidence type="ECO:0000313" key="5">
    <source>
        <dbReference type="EMBL" id="MBR0801363.1"/>
    </source>
</evidence>
<dbReference type="SUPFAM" id="SSF46689">
    <property type="entry name" value="Homeodomain-like"/>
    <property type="match status" value="2"/>
</dbReference>
<accession>A0ABS5FWY9</accession>
<dbReference type="InterPro" id="IPR020449">
    <property type="entry name" value="Tscrpt_reg_AraC-type_HTH"/>
</dbReference>
<dbReference type="PRINTS" id="PR00032">
    <property type="entry name" value="HTHARAC"/>
</dbReference>
<dbReference type="InterPro" id="IPR050204">
    <property type="entry name" value="AraC_XylS_family_regulators"/>
</dbReference>
<dbReference type="PANTHER" id="PTHR46796:SF7">
    <property type="entry name" value="ARAC FAMILY TRANSCRIPTIONAL REGULATOR"/>
    <property type="match status" value="1"/>
</dbReference>
<evidence type="ECO:0000256" key="1">
    <source>
        <dbReference type="ARBA" id="ARBA00023015"/>
    </source>
</evidence>
<evidence type="ECO:0000259" key="4">
    <source>
        <dbReference type="PROSITE" id="PS01124"/>
    </source>
</evidence>
<proteinExistence type="predicted"/>
<dbReference type="PROSITE" id="PS00041">
    <property type="entry name" value="HTH_ARAC_FAMILY_1"/>
    <property type="match status" value="1"/>
</dbReference>
<dbReference type="Pfam" id="PF12833">
    <property type="entry name" value="HTH_18"/>
    <property type="match status" value="1"/>
</dbReference>
<dbReference type="InterPro" id="IPR018060">
    <property type="entry name" value="HTH_AraC"/>
</dbReference>
<reference evidence="6" key="1">
    <citation type="journal article" date="2021" name="ISME J.">
        <title>Evolutionary origin and ecological implication of a unique nif island in free-living Bradyrhizobium lineages.</title>
        <authorList>
            <person name="Tao J."/>
        </authorList>
    </citation>
    <scope>NUCLEOTIDE SEQUENCE [LARGE SCALE GENOMIC DNA]</scope>
    <source>
        <strain evidence="6">SZCCT0434</strain>
    </source>
</reference>
<keyword evidence="3" id="KW-0804">Transcription</keyword>
<dbReference type="PANTHER" id="PTHR46796">
    <property type="entry name" value="HTH-TYPE TRANSCRIPTIONAL ACTIVATOR RHAS-RELATED"/>
    <property type="match status" value="1"/>
</dbReference>
<dbReference type="Pfam" id="PF12852">
    <property type="entry name" value="Cupin_6"/>
    <property type="match status" value="1"/>
</dbReference>
<keyword evidence="1" id="KW-0805">Transcription regulation</keyword>
<dbReference type="InterPro" id="IPR009057">
    <property type="entry name" value="Homeodomain-like_sf"/>
</dbReference>
<evidence type="ECO:0000313" key="6">
    <source>
        <dbReference type="Proteomes" id="UP001315278"/>
    </source>
</evidence>
<dbReference type="PROSITE" id="PS01124">
    <property type="entry name" value="HTH_ARAC_FAMILY_2"/>
    <property type="match status" value="1"/>
</dbReference>
<protein>
    <submittedName>
        <fullName evidence="5">AraC family transcriptional regulator</fullName>
    </submittedName>
</protein>
<comment type="caution">
    <text evidence="5">The sequence shown here is derived from an EMBL/GenBank/DDBJ whole genome shotgun (WGS) entry which is preliminary data.</text>
</comment>
<evidence type="ECO:0000256" key="2">
    <source>
        <dbReference type="ARBA" id="ARBA00023125"/>
    </source>
</evidence>
<dbReference type="InterPro" id="IPR018062">
    <property type="entry name" value="HTH_AraC-typ_CS"/>
</dbReference>
<keyword evidence="6" id="KW-1185">Reference proteome</keyword>
<dbReference type="EMBL" id="JAFCJH010000079">
    <property type="protein sequence ID" value="MBR0801363.1"/>
    <property type="molecule type" value="Genomic_DNA"/>
</dbReference>
<keyword evidence="2" id="KW-0238">DNA-binding</keyword>
<organism evidence="5 6">
    <name type="scientific">Bradyrhizobium jicamae</name>
    <dbReference type="NCBI Taxonomy" id="280332"/>
    <lineage>
        <taxon>Bacteria</taxon>
        <taxon>Pseudomonadati</taxon>
        <taxon>Pseudomonadota</taxon>
        <taxon>Alphaproteobacteria</taxon>
        <taxon>Hyphomicrobiales</taxon>
        <taxon>Nitrobacteraceae</taxon>
        <taxon>Bradyrhizobium</taxon>
    </lineage>
</organism>
<dbReference type="SMART" id="SM00342">
    <property type="entry name" value="HTH_ARAC"/>
    <property type="match status" value="1"/>
</dbReference>
<dbReference type="Proteomes" id="UP001315278">
    <property type="component" value="Unassembled WGS sequence"/>
</dbReference>
<name>A0ABS5FWY9_9BRAD</name>
<gene>
    <name evidence="5" type="ORF">JQ615_39050</name>
</gene>
<feature type="domain" description="HTH araC/xylS-type" evidence="4">
    <location>
        <begin position="221"/>
        <end position="319"/>
    </location>
</feature>
<dbReference type="InterPro" id="IPR032783">
    <property type="entry name" value="AraC_lig"/>
</dbReference>
<sequence length="326" mass="35609">MDVLSDVLETVRLTGAIFFERHLHAPWVGESPPSAAIASMVMPNAQHVISFHAILSGSCWAGLADSSTSSMRFKAGDIVIYPMGDANVLSSAPGMRGLPDLQDYARPKDRPLPIVTRLDNDSGDYCHLVCGYFGCDARPFNPLLQALPSMLLSQMSATAQSWLSNMLRLAAEEAGRSSAGSESLLARLAELMFVEVVRQYIANLPDDSKGWLSGLKHRHVGQALQLIHGRPGKPWTLAELAREVGLSRSVLADRFTHYVGVSPMHYLGRWRMQLAIRHLTTPGVSVAQVGAEVGYESEAAFNRAFKKYVGVPPGSWRRGKSSRVPE</sequence>
<dbReference type="Gene3D" id="1.10.10.60">
    <property type="entry name" value="Homeodomain-like"/>
    <property type="match status" value="2"/>
</dbReference>
<evidence type="ECO:0000256" key="3">
    <source>
        <dbReference type="ARBA" id="ARBA00023163"/>
    </source>
</evidence>